<evidence type="ECO:0000313" key="3">
    <source>
        <dbReference type="Proteomes" id="UP001524642"/>
    </source>
</evidence>
<evidence type="ECO:0000313" key="2">
    <source>
        <dbReference type="EMBL" id="MCR0984306.1"/>
    </source>
</evidence>
<gene>
    <name evidence="2" type="ORF">NRP21_19805</name>
</gene>
<feature type="region of interest" description="Disordered" evidence="1">
    <location>
        <begin position="58"/>
        <end position="79"/>
    </location>
</feature>
<comment type="caution">
    <text evidence="2">The sequence shown here is derived from an EMBL/GenBank/DDBJ whole genome shotgun (WGS) entry which is preliminary data.</text>
</comment>
<evidence type="ECO:0000256" key="1">
    <source>
        <dbReference type="SAM" id="MobiDB-lite"/>
    </source>
</evidence>
<protein>
    <recommendedName>
        <fullName evidence="4">DUF1918 domain-containing protein</fullName>
    </recommendedName>
</protein>
<name>A0ABT1X879_9PROT</name>
<evidence type="ECO:0008006" key="4">
    <source>
        <dbReference type="Google" id="ProtNLM"/>
    </source>
</evidence>
<keyword evidence="3" id="KW-1185">Reference proteome</keyword>
<dbReference type="EMBL" id="JANJOU010000019">
    <property type="protein sequence ID" value="MCR0984306.1"/>
    <property type="molecule type" value="Genomic_DNA"/>
</dbReference>
<reference evidence="2 3" key="1">
    <citation type="submission" date="2022-06" db="EMBL/GenBank/DDBJ databases">
        <title>Roseomonas CN29.</title>
        <authorList>
            <person name="Cheng Y."/>
            <person name="He X."/>
        </authorList>
    </citation>
    <scope>NUCLEOTIDE SEQUENCE [LARGE SCALE GENOMIC DNA]</scope>
    <source>
        <strain evidence="2 3">CN29</strain>
    </source>
</reference>
<sequence>MQQSHRFSIGESVELIPRHFTPRDAHGHYTVVRLLPNDAEDREYRVKSGKDGHERVVRESEMRASASTLAGRTWPTAAG</sequence>
<proteinExistence type="predicted"/>
<dbReference type="RefSeq" id="WP_257717957.1">
    <property type="nucleotide sequence ID" value="NZ_JANJOU010000019.1"/>
</dbReference>
<organism evidence="2 3">
    <name type="scientific">Roseomonas populi</name>
    <dbReference type="NCBI Taxonomy" id="3121582"/>
    <lineage>
        <taxon>Bacteria</taxon>
        <taxon>Pseudomonadati</taxon>
        <taxon>Pseudomonadota</taxon>
        <taxon>Alphaproteobacteria</taxon>
        <taxon>Acetobacterales</taxon>
        <taxon>Roseomonadaceae</taxon>
        <taxon>Roseomonas</taxon>
    </lineage>
</organism>
<dbReference type="Proteomes" id="UP001524642">
    <property type="component" value="Unassembled WGS sequence"/>
</dbReference>
<accession>A0ABT1X879</accession>